<feature type="domain" description="C2H2-type" evidence="11">
    <location>
        <begin position="518"/>
        <end position="547"/>
    </location>
</feature>
<dbReference type="Proteomes" id="UP000076580">
    <property type="component" value="Chromosome 01"/>
</dbReference>
<organism evidence="12 13">
    <name type="scientific">Drechmeria coniospora</name>
    <name type="common">Nematophagous fungus</name>
    <name type="synonym">Meria coniospora</name>
    <dbReference type="NCBI Taxonomy" id="98403"/>
    <lineage>
        <taxon>Eukaryota</taxon>
        <taxon>Fungi</taxon>
        <taxon>Dikarya</taxon>
        <taxon>Ascomycota</taxon>
        <taxon>Pezizomycotina</taxon>
        <taxon>Sordariomycetes</taxon>
        <taxon>Hypocreomycetidae</taxon>
        <taxon>Hypocreales</taxon>
        <taxon>Ophiocordycipitaceae</taxon>
        <taxon>Drechmeria</taxon>
    </lineage>
</organism>
<dbReference type="PANTHER" id="PTHR46179">
    <property type="entry name" value="ZINC FINGER PROTEIN"/>
    <property type="match status" value="1"/>
</dbReference>
<evidence type="ECO:0000256" key="8">
    <source>
        <dbReference type="PROSITE-ProRule" id="PRU00042"/>
    </source>
</evidence>
<evidence type="ECO:0000313" key="13">
    <source>
        <dbReference type="Proteomes" id="UP000076580"/>
    </source>
</evidence>
<evidence type="ECO:0000256" key="6">
    <source>
        <dbReference type="ARBA" id="ARBA00023163"/>
    </source>
</evidence>
<feature type="region of interest" description="Disordered" evidence="9">
    <location>
        <begin position="441"/>
        <end position="515"/>
    </location>
</feature>
<keyword evidence="10" id="KW-0472">Membrane</keyword>
<evidence type="ECO:0000256" key="5">
    <source>
        <dbReference type="ARBA" id="ARBA00023015"/>
    </source>
</evidence>
<keyword evidence="6" id="KW-0804">Transcription</keyword>
<evidence type="ECO:0000259" key="11">
    <source>
        <dbReference type="PROSITE" id="PS50157"/>
    </source>
</evidence>
<evidence type="ECO:0000256" key="7">
    <source>
        <dbReference type="ARBA" id="ARBA00023242"/>
    </source>
</evidence>
<dbReference type="SUPFAM" id="SSF57667">
    <property type="entry name" value="beta-beta-alpha zinc fingers"/>
    <property type="match status" value="1"/>
</dbReference>
<feature type="compositionally biased region" description="Polar residues" evidence="9">
    <location>
        <begin position="472"/>
        <end position="498"/>
    </location>
</feature>
<evidence type="ECO:0000256" key="10">
    <source>
        <dbReference type="SAM" id="Phobius"/>
    </source>
</evidence>
<dbReference type="InterPro" id="IPR036236">
    <property type="entry name" value="Znf_C2H2_sf"/>
</dbReference>
<evidence type="ECO:0000256" key="9">
    <source>
        <dbReference type="SAM" id="MobiDB-lite"/>
    </source>
</evidence>
<feature type="transmembrane region" description="Helical" evidence="10">
    <location>
        <begin position="20"/>
        <end position="45"/>
    </location>
</feature>
<dbReference type="Pfam" id="PF00096">
    <property type="entry name" value="zf-C2H2"/>
    <property type="match status" value="1"/>
</dbReference>
<feature type="compositionally biased region" description="Low complexity" evidence="9">
    <location>
        <begin position="303"/>
        <end position="325"/>
    </location>
</feature>
<dbReference type="AlphaFoldDB" id="A0A151GS13"/>
<feature type="region of interest" description="Disordered" evidence="9">
    <location>
        <begin position="52"/>
        <end position="93"/>
    </location>
</feature>
<feature type="compositionally biased region" description="Basic and acidic residues" evidence="9">
    <location>
        <begin position="81"/>
        <end position="92"/>
    </location>
</feature>
<name>A0A151GS13_DRECN</name>
<dbReference type="InterPro" id="IPR013087">
    <property type="entry name" value="Znf_C2H2_type"/>
</dbReference>
<comment type="caution">
    <text evidence="12">The sequence shown here is derived from an EMBL/GenBank/DDBJ whole genome shotgun (WGS) entry which is preliminary data.</text>
</comment>
<evidence type="ECO:0000256" key="2">
    <source>
        <dbReference type="ARBA" id="ARBA00022723"/>
    </source>
</evidence>
<feature type="domain" description="C2H2-type" evidence="11">
    <location>
        <begin position="546"/>
        <end position="576"/>
    </location>
</feature>
<dbReference type="InParanoid" id="A0A151GS13"/>
<feature type="region of interest" description="Disordered" evidence="9">
    <location>
        <begin position="373"/>
        <end position="420"/>
    </location>
</feature>
<dbReference type="PROSITE" id="PS50157">
    <property type="entry name" value="ZINC_FINGER_C2H2_2"/>
    <property type="match status" value="2"/>
</dbReference>
<protein>
    <recommendedName>
        <fullName evidence="11">C2H2-type domain-containing protein</fullName>
    </recommendedName>
</protein>
<keyword evidence="3 8" id="KW-0863">Zinc-finger</keyword>
<accession>A0A151GS13</accession>
<keyword evidence="10" id="KW-0812">Transmembrane</keyword>
<dbReference type="PANTHER" id="PTHR46179:SF13">
    <property type="entry name" value="C2H2-TYPE DOMAIN-CONTAINING PROTEIN"/>
    <property type="match status" value="1"/>
</dbReference>
<comment type="subcellular location">
    <subcellularLocation>
        <location evidence="1">Nucleus</location>
    </subcellularLocation>
</comment>
<sequence>MHALAVRGAPIRRSMAHGAIAGTVVGVVAAVVLLFCLYPVVVHWLRRRRHGSRPHLDAESNVACAHTESSPHGRLSSNDSLKQEGDGSRGDVEIGATRSKDLQQISPDGSIGNVQGPQALQSLQSAQPAPASQLPRGSNDELSAAQGGAVPDESVAATQVSAGECEVEPSAGTPYHYMEYMPESEVIDDNPGVLTGTSADYYRSSIPSEAFGMMETPSNSQGETPLARRSGSRASSLKYNVRRMFRRRSGRESTLDSYTVSSAAESWRASAGDAAPQQNVTNGDPTASPTQISPTITPAVAVPGPSSGDDAGSSAAAATTTETPPRLFQSLKHSPSPPSRPGPGTVNPMDIMPATTEAEVWHQTEHRLHFPTDSSASWAYPPETNVNAVDASPSPVTLHPPMSESKGAEPTEAGNGVDPKPMTVAEADAVHGDNCIAVPGRISHDRLSPLPCTEPGRRPSCVSDRSTPFAGANSTDGSSHNTPLTQLDSPSPGSMNSSDFRHSVSPQPVVPASKSGSWRCDEPGCHQQFDQPHKLRHHQRYHSKDHKCNYPNCGKGFGTKTHLQRHINDRHEKKKKFHCSVPGCDYSRAGGKGFPRKDNWKRHMMKIHKMDQAQLSEPVEVDEEMTGT</sequence>
<dbReference type="GO" id="GO:0005634">
    <property type="term" value="C:nucleus"/>
    <property type="evidence" value="ECO:0007669"/>
    <property type="project" value="UniProtKB-SubCell"/>
</dbReference>
<dbReference type="RefSeq" id="XP_040659249.1">
    <property type="nucleotide sequence ID" value="XM_040798366.1"/>
</dbReference>
<feature type="compositionally biased region" description="Polar residues" evidence="9">
    <location>
        <begin position="67"/>
        <end position="80"/>
    </location>
</feature>
<gene>
    <name evidence="12" type="ORF">DCS_01031</name>
</gene>
<feature type="region of interest" description="Disordered" evidence="9">
    <location>
        <begin position="215"/>
        <end position="239"/>
    </location>
</feature>
<keyword evidence="4" id="KW-0862">Zinc</keyword>
<evidence type="ECO:0000256" key="4">
    <source>
        <dbReference type="ARBA" id="ARBA00022833"/>
    </source>
</evidence>
<dbReference type="InterPro" id="IPR051061">
    <property type="entry name" value="Zinc_finger_trans_reg"/>
</dbReference>
<feature type="region of interest" description="Disordered" evidence="9">
    <location>
        <begin position="122"/>
        <end position="163"/>
    </location>
</feature>
<reference evidence="12 13" key="1">
    <citation type="journal article" date="2016" name="Sci. Rep.">
        <title>Insights into Adaptations to a Near-Obligate Nematode Endoparasitic Lifestyle from the Finished Genome of Drechmeria coniospora.</title>
        <authorList>
            <person name="Zhang L."/>
            <person name="Zhou Z."/>
            <person name="Guo Q."/>
            <person name="Fokkens L."/>
            <person name="Miskei M."/>
            <person name="Pocsi I."/>
            <person name="Zhang W."/>
            <person name="Chen M."/>
            <person name="Wang L."/>
            <person name="Sun Y."/>
            <person name="Donzelli B.G."/>
            <person name="Gibson D.M."/>
            <person name="Nelson D.R."/>
            <person name="Luo J.G."/>
            <person name="Rep M."/>
            <person name="Liu H."/>
            <person name="Yang S."/>
            <person name="Wang J."/>
            <person name="Krasnoff S.B."/>
            <person name="Xu Y."/>
            <person name="Molnar I."/>
            <person name="Lin M."/>
        </authorList>
    </citation>
    <scope>NUCLEOTIDE SEQUENCE [LARGE SCALE GENOMIC DNA]</scope>
    <source>
        <strain evidence="12 13">ARSEF 6962</strain>
    </source>
</reference>
<dbReference type="Gene3D" id="3.30.160.60">
    <property type="entry name" value="Classic Zinc Finger"/>
    <property type="match status" value="2"/>
</dbReference>
<dbReference type="PROSITE" id="PS00028">
    <property type="entry name" value="ZINC_FINGER_C2H2_1"/>
    <property type="match status" value="2"/>
</dbReference>
<evidence type="ECO:0000313" key="12">
    <source>
        <dbReference type="EMBL" id="KYK59897.1"/>
    </source>
</evidence>
<feature type="compositionally biased region" description="Polar residues" evidence="9">
    <location>
        <begin position="276"/>
        <end position="296"/>
    </location>
</feature>
<evidence type="ECO:0000256" key="1">
    <source>
        <dbReference type="ARBA" id="ARBA00004123"/>
    </source>
</evidence>
<feature type="compositionally biased region" description="Low complexity" evidence="9">
    <location>
        <begin position="227"/>
        <end position="236"/>
    </location>
</feature>
<evidence type="ECO:0000256" key="3">
    <source>
        <dbReference type="ARBA" id="ARBA00022771"/>
    </source>
</evidence>
<dbReference type="SMART" id="SM00355">
    <property type="entry name" value="ZnF_C2H2"/>
    <property type="match status" value="3"/>
</dbReference>
<keyword evidence="2" id="KW-0479">Metal-binding</keyword>
<keyword evidence="7" id="KW-0539">Nucleus</keyword>
<dbReference type="STRING" id="98403.A0A151GS13"/>
<feature type="region of interest" description="Disordered" evidence="9">
    <location>
        <begin position="269"/>
        <end position="350"/>
    </location>
</feature>
<dbReference type="GO" id="GO:0006357">
    <property type="term" value="P:regulation of transcription by RNA polymerase II"/>
    <property type="evidence" value="ECO:0007669"/>
    <property type="project" value="TreeGrafter"/>
</dbReference>
<feature type="compositionally biased region" description="Low complexity" evidence="9">
    <location>
        <begin position="122"/>
        <end position="135"/>
    </location>
</feature>
<dbReference type="GO" id="GO:0008270">
    <property type="term" value="F:zinc ion binding"/>
    <property type="evidence" value="ECO:0007669"/>
    <property type="project" value="UniProtKB-KW"/>
</dbReference>
<dbReference type="EMBL" id="LAYC01000001">
    <property type="protein sequence ID" value="KYK59897.1"/>
    <property type="molecule type" value="Genomic_DNA"/>
</dbReference>
<proteinExistence type="predicted"/>
<dbReference type="GeneID" id="63713674"/>
<keyword evidence="13" id="KW-1185">Reference proteome</keyword>
<keyword evidence="10" id="KW-1133">Transmembrane helix</keyword>
<keyword evidence="5" id="KW-0805">Transcription regulation</keyword>